<proteinExistence type="predicted"/>
<dbReference type="AlphaFoldDB" id="A0A1E5IT78"/>
<gene>
    <name evidence="2" type="ORF">BEL05_06180</name>
</gene>
<dbReference type="RefSeq" id="WP_069671318.1">
    <property type="nucleotide sequence ID" value="NZ_MCBT01000038.1"/>
</dbReference>
<reference evidence="2 3" key="1">
    <citation type="submission" date="2016-07" db="EMBL/GenBank/DDBJ databases">
        <title>Whole-genome of two Shewanella species isolated from a digestive organ of sea cucumber Apostichopus japonicus Selenka 1867.</title>
        <authorList>
            <person name="Hong H.-H."/>
            <person name="Choi H."/>
            <person name="Cheon S."/>
            <person name="Oh J.-S."/>
            <person name="Lee H.-G."/>
            <person name="Park C."/>
        </authorList>
    </citation>
    <scope>NUCLEOTIDE SEQUENCE [LARGE SCALE GENOMIC DNA]</scope>
    <source>
        <strain evidence="2 3">CSB03KR</strain>
    </source>
</reference>
<evidence type="ECO:0000313" key="2">
    <source>
        <dbReference type="EMBL" id="OEG73657.1"/>
    </source>
</evidence>
<dbReference type="OrthoDB" id="7340239at2"/>
<evidence type="ECO:0000313" key="3">
    <source>
        <dbReference type="Proteomes" id="UP000095230"/>
    </source>
</evidence>
<dbReference type="GO" id="GO:0005576">
    <property type="term" value="C:extracellular region"/>
    <property type="evidence" value="ECO:0007669"/>
    <property type="project" value="TreeGrafter"/>
</dbReference>
<feature type="domain" description="Lysozyme inhibitor LprI-like N-terminal" evidence="1">
    <location>
        <begin position="33"/>
        <end position="101"/>
    </location>
</feature>
<dbReference type="Gene3D" id="1.20.1270.180">
    <property type="match status" value="1"/>
</dbReference>
<dbReference type="InterPro" id="IPR052755">
    <property type="entry name" value="Lysozyme_Inhibitor_LprI"/>
</dbReference>
<dbReference type="InterPro" id="IPR009739">
    <property type="entry name" value="LprI-like_N"/>
</dbReference>
<organism evidence="2 3">
    <name type="scientific">Shewanella colwelliana</name>
    <name type="common">Alteromonas colwelliana</name>
    <dbReference type="NCBI Taxonomy" id="23"/>
    <lineage>
        <taxon>Bacteria</taxon>
        <taxon>Pseudomonadati</taxon>
        <taxon>Pseudomonadota</taxon>
        <taxon>Gammaproteobacteria</taxon>
        <taxon>Alteromonadales</taxon>
        <taxon>Shewanellaceae</taxon>
        <taxon>Shewanella</taxon>
    </lineage>
</organism>
<sequence length="417" mass="46964">MKFLILTLIFILTPLLNVYAASFDCSVKLNITEKAICSNTVLNLLDEELSKYYSKHLKSLTETEKKHLISKQRKWLSERNTICSDNAGCLLTVYASRIEELSFKPKKVEKVEKVSGTYSHKPERDSFNPKIKCDFSGVKFSSDLVVYAGGAYSGSPTIYQIDESGHRTTKFDVAVNSPDSPVALFLSAYEPSIWNIKWTENTKIEAVYASGYYKQVIIGLPNNVPVITTMSREAVPCTSLYIEPKTLHKVNPLSLRLFNKKVSLVTKAKRGNLGFGDAFSHKTPFFTNVESNIDEHIDPIFSFSGKYGLNQLISKGYIREYSEQDVNRWVKLKSDQLMESLPPVAGIDVSSKYKPDIYISQRAYVILKKIRIPAGLFGADSVVFFLKENVPYPDGKLGHSKLYDFNTLKCKGTGCNR</sequence>
<evidence type="ECO:0000259" key="1">
    <source>
        <dbReference type="Pfam" id="PF07007"/>
    </source>
</evidence>
<accession>A0A1E5IT78</accession>
<dbReference type="Pfam" id="PF07007">
    <property type="entry name" value="LprI"/>
    <property type="match status" value="1"/>
</dbReference>
<name>A0A1E5IT78_SHECO</name>
<comment type="caution">
    <text evidence="2">The sequence shown here is derived from an EMBL/GenBank/DDBJ whole genome shotgun (WGS) entry which is preliminary data.</text>
</comment>
<dbReference type="PANTHER" id="PTHR37549">
    <property type="entry name" value="LIPOPROTEIN LPRI"/>
    <property type="match status" value="1"/>
</dbReference>
<dbReference type="Proteomes" id="UP000095230">
    <property type="component" value="Unassembled WGS sequence"/>
</dbReference>
<dbReference type="PANTHER" id="PTHR37549:SF1">
    <property type="entry name" value="LIPOPROTEIN LPRI"/>
    <property type="match status" value="1"/>
</dbReference>
<dbReference type="EMBL" id="MCBT01000038">
    <property type="protein sequence ID" value="OEG73657.1"/>
    <property type="molecule type" value="Genomic_DNA"/>
</dbReference>
<protein>
    <recommendedName>
        <fullName evidence="1">Lysozyme inhibitor LprI-like N-terminal domain-containing protein</fullName>
    </recommendedName>
</protein>